<dbReference type="Pfam" id="PF02194">
    <property type="entry name" value="PXA"/>
    <property type="match status" value="1"/>
</dbReference>
<reference evidence="2" key="1">
    <citation type="submission" date="2023-03" db="EMBL/GenBank/DDBJ databases">
        <title>Mating type loci evolution in Malassezia.</title>
        <authorList>
            <person name="Coelho M.A."/>
        </authorList>
    </citation>
    <scope>NUCLEOTIDE SEQUENCE</scope>
    <source>
        <strain evidence="2">CBS 9557</strain>
    </source>
</reference>
<proteinExistence type="predicted"/>
<dbReference type="EMBL" id="CP119895">
    <property type="protein sequence ID" value="WFD27407.1"/>
    <property type="molecule type" value="Genomic_DNA"/>
</dbReference>
<name>A0AAF0ESC2_9BASI</name>
<protein>
    <recommendedName>
        <fullName evidence="1">PXA domain-containing protein</fullName>
    </recommendedName>
</protein>
<dbReference type="InterPro" id="IPR003114">
    <property type="entry name" value="Phox_assoc"/>
</dbReference>
<organism evidence="2 3">
    <name type="scientific">Malassezia nana</name>
    <dbReference type="NCBI Taxonomy" id="180528"/>
    <lineage>
        <taxon>Eukaryota</taxon>
        <taxon>Fungi</taxon>
        <taxon>Dikarya</taxon>
        <taxon>Basidiomycota</taxon>
        <taxon>Ustilaginomycotina</taxon>
        <taxon>Malasseziomycetes</taxon>
        <taxon>Malasseziales</taxon>
        <taxon>Malasseziaceae</taxon>
        <taxon>Malassezia</taxon>
    </lineage>
</organism>
<sequence>MPPPRAAYRRHLFPRLAAGESVPPLLAALDGAPLAPLDDALYQLVFRACRQYILPWYAPISQDREALEALVQAIRPLLREAQVRIGALPVILVPEDERPAWNARRARVTRTLCERVPRILVQHMRQYHAASDTPEGLAHAYELLGAHPGIVQGRVSDRYLRTSLAQCLASLRATAYADDPTSFSELDELLVLDLLVCASRASLAALSPGALCMMAHRALDRARTPSQGAIVQLAWLTRELVSGLVRVVGRQVRRLAGTRPTEKGAPPVDGPVPALTLVGLEALAESLQLSSRPFGAWMWAVVLTLGRYFAPVLDPPLVKLIMAHVYTDQWADTAAQALSTPPSAPEPDARKPTLDPESAFFRLSWLRFIYGGTYDAQRNTIEQALAPFFAPAAQVPVLHCALLLYESAWLCLLP</sequence>
<feature type="domain" description="PXA" evidence="1">
    <location>
        <begin position="37"/>
        <end position="180"/>
    </location>
</feature>
<dbReference type="AlphaFoldDB" id="A0AAF0ESC2"/>
<evidence type="ECO:0000313" key="3">
    <source>
        <dbReference type="Proteomes" id="UP001213623"/>
    </source>
</evidence>
<gene>
    <name evidence="2" type="ORF">MNAN1_002403</name>
</gene>
<accession>A0AAF0ESC2</accession>
<evidence type="ECO:0000313" key="2">
    <source>
        <dbReference type="EMBL" id="WFD27407.1"/>
    </source>
</evidence>
<dbReference type="Proteomes" id="UP001213623">
    <property type="component" value="Chromosome 4"/>
</dbReference>
<evidence type="ECO:0000259" key="1">
    <source>
        <dbReference type="Pfam" id="PF02194"/>
    </source>
</evidence>
<keyword evidence="3" id="KW-1185">Reference proteome</keyword>